<dbReference type="Proteomes" id="UP000600139">
    <property type="component" value="Unassembled WGS sequence"/>
</dbReference>
<keyword evidence="2" id="KW-0732">Signal</keyword>
<dbReference type="InterPro" id="IPR003423">
    <property type="entry name" value="OMP_efflux"/>
</dbReference>
<organism evidence="3 4">
    <name type="scientific">Luteolibacter yonseiensis</name>
    <dbReference type="NCBI Taxonomy" id="1144680"/>
    <lineage>
        <taxon>Bacteria</taxon>
        <taxon>Pseudomonadati</taxon>
        <taxon>Verrucomicrobiota</taxon>
        <taxon>Verrucomicrobiia</taxon>
        <taxon>Verrucomicrobiales</taxon>
        <taxon>Verrucomicrobiaceae</taxon>
        <taxon>Luteolibacter</taxon>
    </lineage>
</organism>
<name>A0A934R1I7_9BACT</name>
<dbReference type="RefSeq" id="WP_200349578.1">
    <property type="nucleotide sequence ID" value="NZ_BAABHZ010000010.1"/>
</dbReference>
<dbReference type="Gene3D" id="1.20.1600.10">
    <property type="entry name" value="Outer membrane efflux proteins (OEP)"/>
    <property type="match status" value="1"/>
</dbReference>
<dbReference type="EMBL" id="JAENIK010000004">
    <property type="protein sequence ID" value="MBK1814621.1"/>
    <property type="molecule type" value="Genomic_DNA"/>
</dbReference>
<dbReference type="GO" id="GO:0015562">
    <property type="term" value="F:efflux transmembrane transporter activity"/>
    <property type="evidence" value="ECO:0007669"/>
    <property type="project" value="InterPro"/>
</dbReference>
<feature type="chain" id="PRO_5036767278" evidence="2">
    <location>
        <begin position="22"/>
        <end position="408"/>
    </location>
</feature>
<evidence type="ECO:0000256" key="2">
    <source>
        <dbReference type="SAM" id="SignalP"/>
    </source>
</evidence>
<reference evidence="3" key="1">
    <citation type="submission" date="2021-01" db="EMBL/GenBank/DDBJ databases">
        <title>Modified the classification status of verrucomicrobia.</title>
        <authorList>
            <person name="Feng X."/>
        </authorList>
    </citation>
    <scope>NUCLEOTIDE SEQUENCE</scope>
    <source>
        <strain evidence="3">JCM 18052</strain>
    </source>
</reference>
<dbReference type="AlphaFoldDB" id="A0A934R1I7"/>
<dbReference type="PANTHER" id="PTHR30203">
    <property type="entry name" value="OUTER MEMBRANE CATION EFFLUX PROTEIN"/>
    <property type="match status" value="1"/>
</dbReference>
<proteinExistence type="inferred from homology"/>
<keyword evidence="4" id="KW-1185">Reference proteome</keyword>
<dbReference type="InterPro" id="IPR010131">
    <property type="entry name" value="MdtP/NodT-like"/>
</dbReference>
<evidence type="ECO:0000256" key="1">
    <source>
        <dbReference type="ARBA" id="ARBA00007613"/>
    </source>
</evidence>
<evidence type="ECO:0000313" key="4">
    <source>
        <dbReference type="Proteomes" id="UP000600139"/>
    </source>
</evidence>
<comment type="caution">
    <text evidence="3">The sequence shown here is derived from an EMBL/GenBank/DDBJ whole genome shotgun (WGS) entry which is preliminary data.</text>
</comment>
<comment type="similarity">
    <text evidence="1">Belongs to the outer membrane factor (OMF) (TC 1.B.17) family.</text>
</comment>
<sequence>MSRLSFLAVLASACMIHPALAEPGVVVSLAGVGDRVRAQNPDLAAARLRIQEANGRLTQSGRLQNPELGFELSHDPRFRARTAEVSFSQRFPLTNRLQLEKSVSATEVKVAQAEVREVERRLISQAREGIVNVLAVRQRRELLRSQVEVAQRFTDTLSGNAAKGEASVLDAGQARLETAGINLELRQLDAEEVAAVGSIKPLLGMHPGETLYVGGSLPEMVLPADAVSPSSRPDFQATRLEAQAAGQSVALEQAKRREDVQGGVFLSVDRSEDEPGGYDREGMVGVRFSLPLPFWNKNEGAIQEAKAREQRLKQETAALGRGIRLEAEAAVAEMRQWLTLAKETESTLLPLATEQAAAAEDAYQKGLGELVTVFRARERRLQLQASRLDAVKQFHLARVRYETAAAKP</sequence>
<protein>
    <submittedName>
        <fullName evidence="3">TolC family protein</fullName>
    </submittedName>
</protein>
<gene>
    <name evidence="3" type="ORF">JIN84_03290</name>
</gene>
<dbReference type="PANTHER" id="PTHR30203:SF24">
    <property type="entry name" value="BLR4935 PROTEIN"/>
    <property type="match status" value="1"/>
</dbReference>
<dbReference type="Pfam" id="PF02321">
    <property type="entry name" value="OEP"/>
    <property type="match status" value="2"/>
</dbReference>
<accession>A0A934R1I7</accession>
<evidence type="ECO:0000313" key="3">
    <source>
        <dbReference type="EMBL" id="MBK1814621.1"/>
    </source>
</evidence>
<feature type="signal peptide" evidence="2">
    <location>
        <begin position="1"/>
        <end position="21"/>
    </location>
</feature>
<dbReference type="SUPFAM" id="SSF56954">
    <property type="entry name" value="Outer membrane efflux proteins (OEP)"/>
    <property type="match status" value="1"/>
</dbReference>